<dbReference type="EMBL" id="CM001484">
    <property type="protein sequence ID" value="EIE98452.1"/>
    <property type="molecule type" value="Genomic_DNA"/>
</dbReference>
<dbReference type="STRING" id="928724.SacglDRAFT_01532"/>
<evidence type="ECO:0000313" key="2">
    <source>
        <dbReference type="EMBL" id="EIE98452.1"/>
    </source>
</evidence>
<dbReference type="HOGENOM" id="CLU_062798_0_0_11"/>
<dbReference type="eggNOG" id="COG2114">
    <property type="taxonomic scope" value="Bacteria"/>
</dbReference>
<keyword evidence="3" id="KW-1185">Reference proteome</keyword>
<sequence>MNHVDTNDLGQLTGILAVDVRRFSQHNDAQQEQIGKLLLVILREAAERARLGDIMENNVFRAFRGDGYLIGFNPNRVAEVVDRYFDSLQAELRRRAPELRAAEIELRLRASLHLGPVRSFNKLVADSPSGRIMVESGRMVDAKPVRALLDHSDPNVTLVATVLSEEVMKNVIEAGRTARQPSEFVAAPLRIEAKDYSGTGYLRVPVPSGDLLRYGLLHGQPEQADEEERDDAKESTSSEGAWGNTFNGNAQKVQQIRDVHGDVNDSSVYTSIQGNGNNVAKGDINTTSQTISGPAYSGTFNTLGDSNFGSSSGRRINESGMSGDR</sequence>
<name>I1D0H8_9PSEU</name>
<feature type="region of interest" description="Disordered" evidence="1">
    <location>
        <begin position="301"/>
        <end position="325"/>
    </location>
</feature>
<dbReference type="OrthoDB" id="3424167at2"/>
<evidence type="ECO:0000313" key="3">
    <source>
        <dbReference type="Proteomes" id="UP000005087"/>
    </source>
</evidence>
<protein>
    <recommendedName>
        <fullName evidence="4">Guanylate cyclase domain-containing protein</fullName>
    </recommendedName>
</protein>
<organism evidence="2 3">
    <name type="scientific">Saccharomonospora glauca K62</name>
    <dbReference type="NCBI Taxonomy" id="928724"/>
    <lineage>
        <taxon>Bacteria</taxon>
        <taxon>Bacillati</taxon>
        <taxon>Actinomycetota</taxon>
        <taxon>Actinomycetes</taxon>
        <taxon>Pseudonocardiales</taxon>
        <taxon>Pseudonocardiaceae</taxon>
        <taxon>Saccharomonospora</taxon>
    </lineage>
</organism>
<gene>
    <name evidence="2" type="ORF">SacglDRAFT_01532</name>
</gene>
<accession>I1D0H8</accession>
<feature type="compositionally biased region" description="Polar residues" evidence="1">
    <location>
        <begin position="301"/>
        <end position="314"/>
    </location>
</feature>
<feature type="region of interest" description="Disordered" evidence="1">
    <location>
        <begin position="221"/>
        <end position="249"/>
    </location>
</feature>
<evidence type="ECO:0008006" key="4">
    <source>
        <dbReference type="Google" id="ProtNLM"/>
    </source>
</evidence>
<dbReference type="Proteomes" id="UP000005087">
    <property type="component" value="Chromosome"/>
</dbReference>
<reference evidence="3" key="2">
    <citation type="submission" date="2012-01" db="EMBL/GenBank/DDBJ databases">
        <title>Noncontiguous Finished sequence of chromosome of Saccharomonospora glauca K62.</title>
        <authorList>
            <consortium name="US DOE Joint Genome Institute"/>
            <person name="Lucas S."/>
            <person name="Han J."/>
            <person name="Lapidus A."/>
            <person name="Cheng J.-F."/>
            <person name="Goodwin L."/>
            <person name="Pitluck S."/>
            <person name="Peters L."/>
            <person name="Mikhailova N."/>
            <person name="Held B."/>
            <person name="Detter J.C."/>
            <person name="Han C."/>
            <person name="Tapia R."/>
            <person name="Land M."/>
            <person name="Hauser L."/>
            <person name="Kyrpides N."/>
            <person name="Ivanova N."/>
            <person name="Pagani I."/>
            <person name="Brambilla E.-M."/>
            <person name="Klenk H.-P."/>
            <person name="Woyke T."/>
        </authorList>
    </citation>
    <scope>NUCLEOTIDE SEQUENCE [LARGE SCALE GENOMIC DNA]</scope>
    <source>
        <strain evidence="3">K62</strain>
    </source>
</reference>
<feature type="compositionally biased region" description="Polar residues" evidence="1">
    <location>
        <begin position="237"/>
        <end position="249"/>
    </location>
</feature>
<dbReference type="AlphaFoldDB" id="I1D0H8"/>
<dbReference type="RefSeq" id="WP_005463149.1">
    <property type="nucleotide sequence ID" value="NZ_CM001484.1"/>
</dbReference>
<proteinExistence type="predicted"/>
<reference evidence="2 3" key="1">
    <citation type="submission" date="2011-09" db="EMBL/GenBank/DDBJ databases">
        <authorList>
            <consortium name="US DOE Joint Genome Institute (JGI-PGF)"/>
            <person name="Lucas S."/>
            <person name="Han J."/>
            <person name="Lapidus A."/>
            <person name="Cheng J.-F."/>
            <person name="Goodwin L."/>
            <person name="Pitluck S."/>
            <person name="Peters L."/>
            <person name="Land M.L."/>
            <person name="Hauser L."/>
            <person name="Brambilla E."/>
            <person name="Klenk H.-P."/>
            <person name="Woyke T.J."/>
        </authorList>
    </citation>
    <scope>NUCLEOTIDE SEQUENCE [LARGE SCALE GENOMIC DNA]</scope>
    <source>
        <strain evidence="2 3">K62</strain>
    </source>
</reference>
<evidence type="ECO:0000256" key="1">
    <source>
        <dbReference type="SAM" id="MobiDB-lite"/>
    </source>
</evidence>